<dbReference type="Gene3D" id="3.30.70.2740">
    <property type="match status" value="1"/>
</dbReference>
<feature type="domain" description="4Fe-4S ferredoxin-type" evidence="11">
    <location>
        <begin position="533"/>
        <end position="564"/>
    </location>
</feature>
<dbReference type="Gene3D" id="3.30.465.10">
    <property type="match status" value="1"/>
</dbReference>
<dbReference type="Proteomes" id="UP000467214">
    <property type="component" value="Unassembled WGS sequence"/>
</dbReference>
<dbReference type="SUPFAM" id="SSF56176">
    <property type="entry name" value="FAD-binding/transporter-associated domain-like"/>
    <property type="match status" value="1"/>
</dbReference>
<dbReference type="InterPro" id="IPR017900">
    <property type="entry name" value="4Fe4S_Fe_S_CS"/>
</dbReference>
<dbReference type="PROSITE" id="PS51379">
    <property type="entry name" value="4FE4S_FER_2"/>
    <property type="match status" value="2"/>
</dbReference>
<keyword evidence="4" id="KW-0479">Metal-binding</keyword>
<keyword evidence="6" id="KW-0809">Transit peptide</keyword>
<proteinExistence type="inferred from homology"/>
<dbReference type="InterPro" id="IPR016166">
    <property type="entry name" value="FAD-bd_PCMH"/>
</dbReference>
<dbReference type="EC" id="1.1.2.4" evidence="10"/>
<comment type="caution">
    <text evidence="13">The sequence shown here is derived from an EMBL/GenBank/DDBJ whole genome shotgun (WGS) entry which is preliminary data.</text>
</comment>
<dbReference type="Gene3D" id="3.30.70.2190">
    <property type="match status" value="1"/>
</dbReference>
<evidence type="ECO:0000256" key="4">
    <source>
        <dbReference type="ARBA" id="ARBA00022723"/>
    </source>
</evidence>
<evidence type="ECO:0000256" key="2">
    <source>
        <dbReference type="ARBA" id="ARBA00008000"/>
    </source>
</evidence>
<reference evidence="13 14" key="1">
    <citation type="submission" date="2019-12" db="EMBL/GenBank/DDBJ databases">
        <title>Neisseriaceae gen. nov. sp. Genome sequencing and assembly.</title>
        <authorList>
            <person name="Liu Z."/>
            <person name="Li A."/>
        </authorList>
    </citation>
    <scope>NUCLEOTIDE SEQUENCE [LARGE SCALE GENOMIC DNA]</scope>
    <source>
        <strain evidence="13 14">B2N2-7</strain>
    </source>
</reference>
<organism evidence="13 14">
    <name type="scientific">Craterilacuibacter sinensis</name>
    <dbReference type="NCBI Taxonomy" id="2686017"/>
    <lineage>
        <taxon>Bacteria</taxon>
        <taxon>Pseudomonadati</taxon>
        <taxon>Pseudomonadota</taxon>
        <taxon>Betaproteobacteria</taxon>
        <taxon>Neisseriales</taxon>
        <taxon>Neisseriaceae</taxon>
        <taxon>Craterilacuibacter</taxon>
    </lineage>
</organism>
<dbReference type="GO" id="GO:0046872">
    <property type="term" value="F:metal ion binding"/>
    <property type="evidence" value="ECO:0007669"/>
    <property type="project" value="UniProtKB-KW"/>
</dbReference>
<dbReference type="SUPFAM" id="SSF46548">
    <property type="entry name" value="alpha-helical ferredoxin"/>
    <property type="match status" value="1"/>
</dbReference>
<dbReference type="SUPFAM" id="SSF55103">
    <property type="entry name" value="FAD-linked oxidases, C-terminal domain"/>
    <property type="match status" value="1"/>
</dbReference>
<evidence type="ECO:0000259" key="11">
    <source>
        <dbReference type="PROSITE" id="PS51379"/>
    </source>
</evidence>
<evidence type="ECO:0000313" key="13">
    <source>
        <dbReference type="EMBL" id="MXR37672.1"/>
    </source>
</evidence>
<sequence>MLPAAYQSFVRRISGRIDSRRIYTDPLSTLTYGTDASCYRLTPKVVVKTHNEDEVRLLLAEAAALALPVTFRAAGTSLSGQAVSDSILLVAGDAWNALEVLDHGAAIRLQPGVLGAAANAALLPYGRKIGPDPATLNAAMIGGIVNNNSSGMCCGTAQNSYRTVRSLRLILADGTLLDTSDEASVAAFRESHAGLLSALSGLALRVQGNETLAARIRRKYKMKNTTGYSLNALVDYTDPLAILLHLMVGSEGTLAFVSEVVYHTVPDWAHKASALVFYPDIGTACQAISVLAQHKDQVAAAELLDRASLRSVENKAGVPALIRSLPDTAAAILIETRAESAADLQRQCAAISALLAPFYALAPLVFSSDAAETTRLWNIRKGMFPSVGAMRATGTTVIIEDVVFPIEHLAEGTLKLQALFQRHGYHEAIIFGHALEGNLHFVFTPDFSGEAEIGRYQAFLEDVCQLVAVEYEGAVKAEHGTGRNMAPFVELEWGADAYRVMQEIKLLFDPQGMLNPDVILSQDKLLHVKHLKPMPVANPIIDKCIECGFCEAQCPSRALTLTPRQRIVARREIAALAASGTEPAALQQMEASYVYAGEQTCVACGLCETACPVGINTGRLTLGLREAALGDSDRKRAATLARHYGLASSAARTGLRLLAGFEKVAGEGGTAALMQGLRRVLGTRVPHWSRHFPRGAGRFSALPGKADSVRKVVYLPSCLTRTFVPSGAAPDARPVNQVVASVLEKAGYALLYPADLGNLCCGTPFHSKGAMDAAEAKRMEVEAALLLASDNGRWPVIVDNGVCTVALLEGLQDTPLQIYDVTRFVHEVAADYLQFSPLDEDVALHVVCSMRKSGQAAMLEALARRCATRVTVPGGVTCCGFAGDKGFTYPELNASALKDLRPQVSHCSGGYSNSATCEIGLSEHSGLDYQHLMVLVDKVTRAA</sequence>
<dbReference type="PROSITE" id="PS51387">
    <property type="entry name" value="FAD_PCMH"/>
    <property type="match status" value="1"/>
</dbReference>
<evidence type="ECO:0000256" key="1">
    <source>
        <dbReference type="ARBA" id="ARBA00001974"/>
    </source>
</evidence>
<comment type="cofactor">
    <cofactor evidence="1">
        <name>FAD</name>
        <dbReference type="ChEBI" id="CHEBI:57692"/>
    </cofactor>
</comment>
<dbReference type="InterPro" id="IPR016164">
    <property type="entry name" value="FAD-linked_Oxase-like_C"/>
</dbReference>
<dbReference type="PANTHER" id="PTHR11748">
    <property type="entry name" value="D-LACTATE DEHYDROGENASE"/>
    <property type="match status" value="1"/>
</dbReference>
<dbReference type="GO" id="GO:0008720">
    <property type="term" value="F:D-lactate dehydrogenase (NAD+) activity"/>
    <property type="evidence" value="ECO:0007669"/>
    <property type="project" value="TreeGrafter"/>
</dbReference>
<evidence type="ECO:0000256" key="3">
    <source>
        <dbReference type="ARBA" id="ARBA00022630"/>
    </source>
</evidence>
<evidence type="ECO:0000256" key="7">
    <source>
        <dbReference type="ARBA" id="ARBA00023002"/>
    </source>
</evidence>
<keyword evidence="5" id="KW-0274">FAD</keyword>
<dbReference type="InterPro" id="IPR016171">
    <property type="entry name" value="Vanillyl_alc_oxidase_C-sub2"/>
</dbReference>
<dbReference type="GO" id="GO:1903457">
    <property type="term" value="P:lactate catabolic process"/>
    <property type="evidence" value="ECO:0007669"/>
    <property type="project" value="TreeGrafter"/>
</dbReference>
<evidence type="ECO:0000256" key="9">
    <source>
        <dbReference type="ARBA" id="ARBA00023014"/>
    </source>
</evidence>
<dbReference type="Pfam" id="PF02754">
    <property type="entry name" value="CCG"/>
    <property type="match status" value="1"/>
</dbReference>
<dbReference type="InterPro" id="IPR009051">
    <property type="entry name" value="Helical_ferredxn"/>
</dbReference>
<feature type="domain" description="FAD-binding PCMH-type" evidence="12">
    <location>
        <begin position="39"/>
        <end position="267"/>
    </location>
</feature>
<dbReference type="InterPro" id="IPR016169">
    <property type="entry name" value="FAD-bd_PCMH_sub2"/>
</dbReference>
<dbReference type="InterPro" id="IPR004017">
    <property type="entry name" value="Cys_rich_dom"/>
</dbReference>
<dbReference type="InterPro" id="IPR006094">
    <property type="entry name" value="Oxid_FAD_bind_N"/>
</dbReference>
<dbReference type="Pfam" id="PF12838">
    <property type="entry name" value="Fer4_7"/>
    <property type="match status" value="1"/>
</dbReference>
<evidence type="ECO:0000259" key="12">
    <source>
        <dbReference type="PROSITE" id="PS51387"/>
    </source>
</evidence>
<evidence type="ECO:0000313" key="14">
    <source>
        <dbReference type="Proteomes" id="UP000467214"/>
    </source>
</evidence>
<dbReference type="EMBL" id="WSSB01000010">
    <property type="protein sequence ID" value="MXR37672.1"/>
    <property type="molecule type" value="Genomic_DNA"/>
</dbReference>
<dbReference type="GO" id="GO:0071949">
    <property type="term" value="F:FAD binding"/>
    <property type="evidence" value="ECO:0007669"/>
    <property type="project" value="InterPro"/>
</dbReference>
<accession>A0A845BMS1</accession>
<dbReference type="InterPro" id="IPR016167">
    <property type="entry name" value="FAD-bd_PCMH_sub1"/>
</dbReference>
<feature type="domain" description="4Fe-4S ferredoxin-type" evidence="11">
    <location>
        <begin position="592"/>
        <end position="621"/>
    </location>
</feature>
<evidence type="ECO:0000256" key="6">
    <source>
        <dbReference type="ARBA" id="ARBA00022946"/>
    </source>
</evidence>
<dbReference type="InterPro" id="IPR036318">
    <property type="entry name" value="FAD-bd_PCMH-like_sf"/>
</dbReference>
<dbReference type="Pfam" id="PF02913">
    <property type="entry name" value="FAD-oxidase_C"/>
    <property type="match status" value="1"/>
</dbReference>
<dbReference type="GO" id="GO:0004458">
    <property type="term" value="F:D-lactate dehydrogenase (cytochrome) activity"/>
    <property type="evidence" value="ECO:0007669"/>
    <property type="project" value="UniProtKB-EC"/>
</dbReference>
<dbReference type="GO" id="GO:0051536">
    <property type="term" value="F:iron-sulfur cluster binding"/>
    <property type="evidence" value="ECO:0007669"/>
    <property type="project" value="UniProtKB-KW"/>
</dbReference>
<dbReference type="InterPro" id="IPR017896">
    <property type="entry name" value="4Fe4S_Fe-S-bd"/>
</dbReference>
<evidence type="ECO:0000256" key="5">
    <source>
        <dbReference type="ARBA" id="ARBA00022827"/>
    </source>
</evidence>
<dbReference type="Gene3D" id="1.10.45.10">
    <property type="entry name" value="Vanillyl-alcohol Oxidase, Chain A, domain 4"/>
    <property type="match status" value="1"/>
</dbReference>
<keyword evidence="3" id="KW-0285">Flavoprotein</keyword>
<evidence type="ECO:0000256" key="10">
    <source>
        <dbReference type="ARBA" id="ARBA00038897"/>
    </source>
</evidence>
<dbReference type="Gene3D" id="3.30.43.10">
    <property type="entry name" value="Uridine Diphospho-n-acetylenolpyruvylglucosamine Reductase, domain 2"/>
    <property type="match status" value="1"/>
</dbReference>
<dbReference type="PROSITE" id="PS00198">
    <property type="entry name" value="4FE4S_FER_1"/>
    <property type="match status" value="2"/>
</dbReference>
<protein>
    <recommendedName>
        <fullName evidence="10">D-lactate dehydrogenase (cytochrome)</fullName>
        <ecNumber evidence="10">1.1.2.4</ecNumber>
    </recommendedName>
</protein>
<dbReference type="InterPro" id="IPR004113">
    <property type="entry name" value="FAD-bd_oxidored_4_C"/>
</dbReference>
<dbReference type="AlphaFoldDB" id="A0A845BMS1"/>
<keyword evidence="9" id="KW-0411">Iron-sulfur</keyword>
<dbReference type="Pfam" id="PF01565">
    <property type="entry name" value="FAD_binding_4"/>
    <property type="match status" value="1"/>
</dbReference>
<keyword evidence="7" id="KW-0560">Oxidoreductase</keyword>
<evidence type="ECO:0000256" key="8">
    <source>
        <dbReference type="ARBA" id="ARBA00023004"/>
    </source>
</evidence>
<dbReference type="RefSeq" id="WP_160797399.1">
    <property type="nucleotide sequence ID" value="NZ_WSSB01000010.1"/>
</dbReference>
<name>A0A845BMS1_9NEIS</name>
<dbReference type="Gene3D" id="1.10.1060.10">
    <property type="entry name" value="Alpha-helical ferredoxin"/>
    <property type="match status" value="1"/>
</dbReference>
<gene>
    <name evidence="13" type="ORF">GQF02_11880</name>
</gene>
<comment type="similarity">
    <text evidence="2">Belongs to the FAD-binding oxidoreductase/transferase type 4 family.</text>
</comment>
<dbReference type="PANTHER" id="PTHR11748:SF111">
    <property type="entry name" value="D-LACTATE DEHYDROGENASE, MITOCHONDRIAL-RELATED"/>
    <property type="match status" value="1"/>
</dbReference>
<keyword evidence="14" id="KW-1185">Reference proteome</keyword>
<keyword evidence="8" id="KW-0408">Iron</keyword>